<dbReference type="GO" id="GO:0004843">
    <property type="term" value="F:cysteine-type deubiquitinase activity"/>
    <property type="evidence" value="ECO:0007669"/>
    <property type="project" value="UniProtKB-UniRule"/>
</dbReference>
<evidence type="ECO:0000256" key="6">
    <source>
        <dbReference type="ARBA" id="ARBA00022807"/>
    </source>
</evidence>
<dbReference type="GO" id="GO:0005829">
    <property type="term" value="C:cytosol"/>
    <property type="evidence" value="ECO:0007669"/>
    <property type="project" value="TreeGrafter"/>
</dbReference>
<dbReference type="InterPro" id="IPR001394">
    <property type="entry name" value="Peptidase_C19_UCH"/>
</dbReference>
<dbReference type="SUPFAM" id="SSF54001">
    <property type="entry name" value="Cysteine proteinases"/>
    <property type="match status" value="1"/>
</dbReference>
<dbReference type="InterPro" id="IPR050164">
    <property type="entry name" value="Peptidase_C19"/>
</dbReference>
<dbReference type="InterPro" id="IPR038765">
    <property type="entry name" value="Papain-like_cys_pep_sf"/>
</dbReference>
<evidence type="ECO:0000256" key="1">
    <source>
        <dbReference type="ARBA" id="ARBA00000707"/>
    </source>
</evidence>
<dbReference type="EC" id="3.4.19.12" evidence="7"/>
<keyword evidence="3 7" id="KW-0645">Protease</keyword>
<dbReference type="PROSITE" id="PS50235">
    <property type="entry name" value="USP_3"/>
    <property type="match status" value="1"/>
</dbReference>
<proteinExistence type="inferred from homology"/>
<dbReference type="GO" id="GO:0006508">
    <property type="term" value="P:proteolysis"/>
    <property type="evidence" value="ECO:0007669"/>
    <property type="project" value="UniProtKB-KW"/>
</dbReference>
<reference evidence="10" key="1">
    <citation type="submission" date="2017-02" db="UniProtKB">
        <authorList>
            <consortium name="WormBaseParasite"/>
        </authorList>
    </citation>
    <scope>IDENTIFICATION</scope>
</reference>
<dbReference type="InterPro" id="IPR028889">
    <property type="entry name" value="USP"/>
</dbReference>
<dbReference type="GO" id="GO:0005634">
    <property type="term" value="C:nucleus"/>
    <property type="evidence" value="ECO:0007669"/>
    <property type="project" value="TreeGrafter"/>
</dbReference>
<keyword evidence="4 7" id="KW-0833">Ubl conjugation pathway</keyword>
<sequence>MSNVKIEEISPNIKSQSISQSHDISSIGLPNNGNTCYLNAVIQVLYHSKLFRYEVRQVTEIMKENIEFRRPSKNIQKAAQTIESLNRLFSSLKLKSTQGLSYFASMFKTLKPTFSINCQQDAQEFLSYILEALDDCKEYLHSIDKSLRLTSTFGGTITKHIICEKCRKRMSNIENFNILTIPVDTSYDKNDSKYGAWSLARWSALEILDGDNKYECNYCNSKQKAFMFPWINNKPSTLILHICRFNVISNNNTLTNFLKYNVTEKVKSTFPVPFFLPLIHHYFHGEYRNDEYYKHMLQKYESPELIEDQYYNENLLKQTYAGYYLNSMILHIGKNINCGHYVAAIRSQDNPLKWNIYDDNVINKVNILDIFKNCMYSPYIIFYEKVV</sequence>
<keyword evidence="5 7" id="KW-0378">Hydrolase</keyword>
<evidence type="ECO:0000256" key="2">
    <source>
        <dbReference type="ARBA" id="ARBA00009085"/>
    </source>
</evidence>
<dbReference type="PANTHER" id="PTHR24006">
    <property type="entry name" value="UBIQUITIN CARBOXYL-TERMINAL HYDROLASE"/>
    <property type="match status" value="1"/>
</dbReference>
<accession>A0A0N4Z2D5</accession>
<dbReference type="AlphaFoldDB" id="A0A0N4Z2D5"/>
<name>A0A0N4Z2D5_PARTI</name>
<keyword evidence="9" id="KW-1185">Reference proteome</keyword>
<dbReference type="GO" id="GO:0016579">
    <property type="term" value="P:protein deubiquitination"/>
    <property type="evidence" value="ECO:0007669"/>
    <property type="project" value="InterPro"/>
</dbReference>
<dbReference type="WBParaSite" id="PTRK_0000103000.1">
    <property type="protein sequence ID" value="PTRK_0000103000.1"/>
    <property type="gene ID" value="PTRK_0000103000"/>
</dbReference>
<organism evidence="9 10">
    <name type="scientific">Parastrongyloides trichosuri</name>
    <name type="common">Possum-specific nematode worm</name>
    <dbReference type="NCBI Taxonomy" id="131310"/>
    <lineage>
        <taxon>Eukaryota</taxon>
        <taxon>Metazoa</taxon>
        <taxon>Ecdysozoa</taxon>
        <taxon>Nematoda</taxon>
        <taxon>Chromadorea</taxon>
        <taxon>Rhabditida</taxon>
        <taxon>Tylenchina</taxon>
        <taxon>Panagrolaimomorpha</taxon>
        <taxon>Strongyloidoidea</taxon>
        <taxon>Strongyloididae</taxon>
        <taxon>Parastrongyloides</taxon>
    </lineage>
</organism>
<evidence type="ECO:0000256" key="5">
    <source>
        <dbReference type="ARBA" id="ARBA00022801"/>
    </source>
</evidence>
<evidence type="ECO:0000256" key="4">
    <source>
        <dbReference type="ARBA" id="ARBA00022786"/>
    </source>
</evidence>
<evidence type="ECO:0000313" key="10">
    <source>
        <dbReference type="WBParaSite" id="PTRK_0000103000.1"/>
    </source>
</evidence>
<dbReference type="STRING" id="131310.A0A0N4Z2D5"/>
<dbReference type="PANTHER" id="PTHR24006:SF888">
    <property type="entry name" value="UBIQUITIN CARBOXYL-TERMINAL HYDROLASE 30"/>
    <property type="match status" value="1"/>
</dbReference>
<evidence type="ECO:0000256" key="7">
    <source>
        <dbReference type="RuleBase" id="RU366025"/>
    </source>
</evidence>
<evidence type="ECO:0000313" key="9">
    <source>
        <dbReference type="Proteomes" id="UP000038045"/>
    </source>
</evidence>
<dbReference type="InterPro" id="IPR018200">
    <property type="entry name" value="USP_CS"/>
</dbReference>
<protein>
    <recommendedName>
        <fullName evidence="7">Ubiquitin carboxyl-terminal hydrolase</fullName>
        <ecNumber evidence="7">3.4.19.12</ecNumber>
    </recommendedName>
</protein>
<dbReference type="Gene3D" id="3.90.70.10">
    <property type="entry name" value="Cysteine proteinases"/>
    <property type="match status" value="1"/>
</dbReference>
<comment type="catalytic activity">
    <reaction evidence="1 7">
        <text>Thiol-dependent hydrolysis of ester, thioester, amide, peptide and isopeptide bonds formed by the C-terminal Gly of ubiquitin (a 76-residue protein attached to proteins as an intracellular targeting signal).</text>
        <dbReference type="EC" id="3.4.19.12"/>
    </reaction>
</comment>
<dbReference type="Proteomes" id="UP000038045">
    <property type="component" value="Unplaced"/>
</dbReference>
<evidence type="ECO:0000256" key="3">
    <source>
        <dbReference type="ARBA" id="ARBA00022670"/>
    </source>
</evidence>
<comment type="similarity">
    <text evidence="2 7">Belongs to the peptidase C19 family.</text>
</comment>
<feature type="domain" description="USP" evidence="8">
    <location>
        <begin position="27"/>
        <end position="386"/>
    </location>
</feature>
<dbReference type="CDD" id="cd02257">
    <property type="entry name" value="Peptidase_C19"/>
    <property type="match status" value="1"/>
</dbReference>
<dbReference type="Pfam" id="PF00443">
    <property type="entry name" value="UCH"/>
    <property type="match status" value="1"/>
</dbReference>
<keyword evidence="6 7" id="KW-0788">Thiol protease</keyword>
<evidence type="ECO:0000259" key="8">
    <source>
        <dbReference type="PROSITE" id="PS50235"/>
    </source>
</evidence>
<dbReference type="PROSITE" id="PS00972">
    <property type="entry name" value="USP_1"/>
    <property type="match status" value="1"/>
</dbReference>
<dbReference type="PROSITE" id="PS00973">
    <property type="entry name" value="USP_2"/>
    <property type="match status" value="1"/>
</dbReference>